<feature type="domain" description="Ferritin/DPS" evidence="3">
    <location>
        <begin position="8"/>
        <end position="146"/>
    </location>
</feature>
<dbReference type="InterPro" id="IPR008331">
    <property type="entry name" value="Ferritin_DPS_dom"/>
</dbReference>
<keyword evidence="5" id="KW-1185">Reference proteome</keyword>
<evidence type="ECO:0000259" key="3">
    <source>
        <dbReference type="Pfam" id="PF00210"/>
    </source>
</evidence>
<dbReference type="InterPro" id="IPR009078">
    <property type="entry name" value="Ferritin-like_SF"/>
</dbReference>
<proteinExistence type="inferred from homology"/>
<comment type="similarity">
    <text evidence="1 2">Belongs to the Dps family.</text>
</comment>
<dbReference type="PIRSF" id="PIRSF005900">
    <property type="entry name" value="Dps"/>
    <property type="match status" value="1"/>
</dbReference>
<dbReference type="Pfam" id="PF00210">
    <property type="entry name" value="Ferritin"/>
    <property type="match status" value="1"/>
</dbReference>
<comment type="caution">
    <text evidence="4">The sequence shown here is derived from an EMBL/GenBank/DDBJ whole genome shotgun (WGS) entry which is preliminary data.</text>
</comment>
<evidence type="ECO:0000256" key="2">
    <source>
        <dbReference type="RuleBase" id="RU003875"/>
    </source>
</evidence>
<dbReference type="PANTHER" id="PTHR42932">
    <property type="entry name" value="GENERAL STRESS PROTEIN 20U"/>
    <property type="match status" value="1"/>
</dbReference>
<dbReference type="Proteomes" id="UP001243717">
    <property type="component" value="Unassembled WGS sequence"/>
</dbReference>
<evidence type="ECO:0000313" key="5">
    <source>
        <dbReference type="Proteomes" id="UP001243717"/>
    </source>
</evidence>
<dbReference type="PANTHER" id="PTHR42932:SF1">
    <property type="entry name" value="GENERAL STRESS PROTEIN 20U"/>
    <property type="match status" value="1"/>
</dbReference>
<sequence>MNNTELTKALNVMLADMHIMIAKLHNYHWNVYGMQFYTIHEITEGYYDYFFGLFDDVAERLLQLEAKPVATVSGYLELATLEDESGDHFKPGFVMESLIKDFQHFIDSAKKAEGLAEGDIPTQDMLSGLIIKLEKEIWLIKSTLGK</sequence>
<organism evidence="4 5">
    <name type="scientific">Thalassobacterium sedimentorum</name>
    <dbReference type="NCBI Taxonomy" id="3041258"/>
    <lineage>
        <taxon>Bacteria</taxon>
        <taxon>Pseudomonadati</taxon>
        <taxon>Verrucomicrobiota</taxon>
        <taxon>Opitutia</taxon>
        <taxon>Puniceicoccales</taxon>
        <taxon>Coraliomargaritaceae</taxon>
        <taxon>Thalassobacterium</taxon>
    </lineage>
</organism>
<dbReference type="InterPro" id="IPR012347">
    <property type="entry name" value="Ferritin-like"/>
</dbReference>
<dbReference type="Gene3D" id="1.20.1260.10">
    <property type="match status" value="1"/>
</dbReference>
<reference evidence="4 5" key="1">
    <citation type="submission" date="2023-04" db="EMBL/GenBank/DDBJ databases">
        <title>A novel bacteria isolated from coastal sediment.</title>
        <authorList>
            <person name="Liu X.-J."/>
            <person name="Du Z.-J."/>
        </authorList>
    </citation>
    <scope>NUCLEOTIDE SEQUENCE [LARGE SCALE GENOMIC DNA]</scope>
    <source>
        <strain evidence="4 5">SDUM461004</strain>
    </source>
</reference>
<name>A0ABU1AHT4_9BACT</name>
<dbReference type="EMBL" id="JARXIC010000005">
    <property type="protein sequence ID" value="MDQ8193743.1"/>
    <property type="molecule type" value="Genomic_DNA"/>
</dbReference>
<evidence type="ECO:0000313" key="4">
    <source>
        <dbReference type="EMBL" id="MDQ8193743.1"/>
    </source>
</evidence>
<accession>A0ABU1AHT4</accession>
<evidence type="ECO:0000256" key="1">
    <source>
        <dbReference type="ARBA" id="ARBA00009497"/>
    </source>
</evidence>
<protein>
    <submittedName>
        <fullName evidence="4">DNA starvation/stationary phase protection protein</fullName>
    </submittedName>
</protein>
<dbReference type="PRINTS" id="PR01346">
    <property type="entry name" value="HELNAPAPROT"/>
</dbReference>
<dbReference type="InterPro" id="IPR002177">
    <property type="entry name" value="DPS_DNA-bd"/>
</dbReference>
<dbReference type="CDD" id="cd01043">
    <property type="entry name" value="DPS"/>
    <property type="match status" value="1"/>
</dbReference>
<gene>
    <name evidence="4" type="ORF">QEH59_04875</name>
</gene>
<dbReference type="SUPFAM" id="SSF47240">
    <property type="entry name" value="Ferritin-like"/>
    <property type="match status" value="1"/>
</dbReference>
<dbReference type="RefSeq" id="WP_308984227.1">
    <property type="nucleotide sequence ID" value="NZ_JARXIC010000005.1"/>
</dbReference>